<dbReference type="Gene3D" id="1.10.260.40">
    <property type="entry name" value="lambda repressor-like DNA-binding domains"/>
    <property type="match status" value="1"/>
</dbReference>
<evidence type="ECO:0000259" key="2">
    <source>
        <dbReference type="PROSITE" id="PS50943"/>
    </source>
</evidence>
<dbReference type="InterPro" id="IPR010982">
    <property type="entry name" value="Lambda_DNA-bd_dom_sf"/>
</dbReference>
<dbReference type="PROSITE" id="PS50943">
    <property type="entry name" value="HTH_CROC1"/>
    <property type="match status" value="1"/>
</dbReference>
<keyword evidence="1" id="KW-0238">DNA-binding</keyword>
<evidence type="ECO:0000313" key="3">
    <source>
        <dbReference type="EMBL" id="TXF89128.1"/>
    </source>
</evidence>
<dbReference type="RefSeq" id="WP_147930890.1">
    <property type="nucleotide sequence ID" value="NZ_VOXD01000016.1"/>
</dbReference>
<dbReference type="CDD" id="cd00093">
    <property type="entry name" value="HTH_XRE"/>
    <property type="match status" value="1"/>
</dbReference>
<feature type="domain" description="HTH cro/C1-type" evidence="2">
    <location>
        <begin position="7"/>
        <end position="61"/>
    </location>
</feature>
<protein>
    <submittedName>
        <fullName evidence="3">Helix-turn-helix transcriptional regulator</fullName>
    </submittedName>
</protein>
<dbReference type="Proteomes" id="UP000321907">
    <property type="component" value="Unassembled WGS sequence"/>
</dbReference>
<dbReference type="Pfam" id="PF01381">
    <property type="entry name" value="HTH_3"/>
    <property type="match status" value="1"/>
</dbReference>
<dbReference type="SMART" id="SM00530">
    <property type="entry name" value="HTH_XRE"/>
    <property type="match status" value="1"/>
</dbReference>
<dbReference type="EMBL" id="VOXD01000016">
    <property type="protein sequence ID" value="TXF89128.1"/>
    <property type="molecule type" value="Genomic_DNA"/>
</dbReference>
<dbReference type="SUPFAM" id="SSF47413">
    <property type="entry name" value="lambda repressor-like DNA-binding domains"/>
    <property type="match status" value="1"/>
</dbReference>
<proteinExistence type="predicted"/>
<dbReference type="AlphaFoldDB" id="A0A5C7FSF1"/>
<keyword evidence="4" id="KW-1185">Reference proteome</keyword>
<dbReference type="InterPro" id="IPR001387">
    <property type="entry name" value="Cro/C1-type_HTH"/>
</dbReference>
<accession>A0A5C7FSF1</accession>
<name>A0A5C7FSF1_9BACT</name>
<comment type="caution">
    <text evidence="3">The sequence shown here is derived from an EMBL/GenBank/DDBJ whole genome shotgun (WGS) entry which is preliminary data.</text>
</comment>
<dbReference type="GO" id="GO:0005829">
    <property type="term" value="C:cytosol"/>
    <property type="evidence" value="ECO:0007669"/>
    <property type="project" value="TreeGrafter"/>
</dbReference>
<dbReference type="InterPro" id="IPR050807">
    <property type="entry name" value="TransReg_Diox_bact_type"/>
</dbReference>
<dbReference type="PANTHER" id="PTHR46797:SF24">
    <property type="entry name" value="DNA-BINDING PHAGE PROTEIN"/>
    <property type="match status" value="1"/>
</dbReference>
<dbReference type="PANTHER" id="PTHR46797">
    <property type="entry name" value="HTH-TYPE TRANSCRIPTIONAL REGULATOR"/>
    <property type="match status" value="1"/>
</dbReference>
<dbReference type="GO" id="GO:0003677">
    <property type="term" value="F:DNA binding"/>
    <property type="evidence" value="ECO:0007669"/>
    <property type="project" value="UniProtKB-KW"/>
</dbReference>
<organism evidence="3 4">
    <name type="scientific">Neolewinella aurantiaca</name>
    <dbReference type="NCBI Taxonomy" id="2602767"/>
    <lineage>
        <taxon>Bacteria</taxon>
        <taxon>Pseudomonadati</taxon>
        <taxon>Bacteroidota</taxon>
        <taxon>Saprospiria</taxon>
        <taxon>Saprospirales</taxon>
        <taxon>Lewinellaceae</taxon>
        <taxon>Neolewinella</taxon>
    </lineage>
</organism>
<gene>
    <name evidence="3" type="ORF">FUA23_11490</name>
</gene>
<evidence type="ECO:0000256" key="1">
    <source>
        <dbReference type="ARBA" id="ARBA00023125"/>
    </source>
</evidence>
<dbReference type="OrthoDB" id="881869at2"/>
<evidence type="ECO:0000313" key="4">
    <source>
        <dbReference type="Proteomes" id="UP000321907"/>
    </source>
</evidence>
<reference evidence="3 4" key="1">
    <citation type="submission" date="2019-08" db="EMBL/GenBank/DDBJ databases">
        <title>Lewinella sp. strain SSH13 Genome sequencing and assembly.</title>
        <authorList>
            <person name="Kim I."/>
        </authorList>
    </citation>
    <scope>NUCLEOTIDE SEQUENCE [LARGE SCALE GENOMIC DNA]</scope>
    <source>
        <strain evidence="3 4">SSH13</strain>
    </source>
</reference>
<dbReference type="GO" id="GO:0003700">
    <property type="term" value="F:DNA-binding transcription factor activity"/>
    <property type="evidence" value="ECO:0007669"/>
    <property type="project" value="TreeGrafter"/>
</dbReference>
<sequence>MTTGKIIAERREHLGLSRSQLAKQTGSSHVMIGKYERDDAVPSLEVARKIADALDVSLDYLAGKDSAKKLNSQNLQRLAELELLAGDKKKILYDLIDTYIRDAKVQMTYAAR</sequence>